<keyword evidence="2" id="KW-1185">Reference proteome</keyword>
<dbReference type="Proteomes" id="UP000000796">
    <property type="component" value="Chromosome"/>
</dbReference>
<reference evidence="1 2" key="1">
    <citation type="journal article" date="2008" name="Infect. Immun.">
        <title>Genomic comparison of virulent Rickettsia rickettsii Sheila Smith and avirulent Rickettsia rickettsii Iowa.</title>
        <authorList>
            <person name="Ellison D.W."/>
            <person name="Clark T.R."/>
            <person name="Sturdevant D.E."/>
            <person name="Virtaneva K."/>
            <person name="Porcella S.F."/>
            <person name="Hackstadt T."/>
        </authorList>
    </citation>
    <scope>NUCLEOTIDE SEQUENCE [LARGE SCALE GENOMIC DNA]</scope>
    <source>
        <strain evidence="1 2">Iowa</strain>
    </source>
</reference>
<sequence length="93" mass="10465">MLNKAQGLGRKYKDFNVSSLLLQSVLPLLHMVHPNFTLSFATKSFNCVTSSKVANFISLMLRKPSITSLNILFTPYETILLISFISSLVRQET</sequence>
<accession>B0BV14</accession>
<reference evidence="1 2" key="2">
    <citation type="journal article" date="2015" name="Infect. Immun.">
        <title>Comparative genome sequencing of Rickettsia rickettsii strains that differ in virulence.</title>
        <authorList>
            <person name="Clark T.R."/>
            <person name="Noriea N.F."/>
            <person name="Bublitz D.C."/>
            <person name="Ellison D.W."/>
            <person name="Martens C."/>
            <person name="Lutter E.I."/>
            <person name="Hackstadt T."/>
        </authorList>
    </citation>
    <scope>NUCLEOTIDE SEQUENCE [LARGE SCALE GENOMIC DNA]</scope>
    <source>
        <strain evidence="1 2">Iowa</strain>
    </source>
</reference>
<name>B0BV14_RICRO</name>
<protein>
    <submittedName>
        <fullName evidence="1">Uncharacterized protein</fullName>
    </submittedName>
</protein>
<gene>
    <name evidence="1" type="ordered locus">RrIowa_1335</name>
</gene>
<organism evidence="1 2">
    <name type="scientific">Rickettsia rickettsii (strain Iowa)</name>
    <dbReference type="NCBI Taxonomy" id="452659"/>
    <lineage>
        <taxon>Bacteria</taxon>
        <taxon>Pseudomonadati</taxon>
        <taxon>Pseudomonadota</taxon>
        <taxon>Alphaproteobacteria</taxon>
        <taxon>Rickettsiales</taxon>
        <taxon>Rickettsiaceae</taxon>
        <taxon>Rickettsieae</taxon>
        <taxon>Rickettsia</taxon>
        <taxon>spotted fever group</taxon>
    </lineage>
</organism>
<proteinExistence type="predicted"/>
<dbReference type="EMBL" id="CP000766">
    <property type="protein sequence ID" value="ABY73074.1"/>
    <property type="molecule type" value="Genomic_DNA"/>
</dbReference>
<evidence type="ECO:0000313" key="2">
    <source>
        <dbReference type="Proteomes" id="UP000000796"/>
    </source>
</evidence>
<evidence type="ECO:0000313" key="1">
    <source>
        <dbReference type="EMBL" id="ABY73074.1"/>
    </source>
</evidence>
<dbReference type="KEGG" id="rrj:RrIowa_1335"/>
<dbReference type="HOGENOM" id="CLU_2397704_0_0_5"/>
<dbReference type="AlphaFoldDB" id="B0BV14"/>